<dbReference type="Pfam" id="PF00098">
    <property type="entry name" value="zf-CCHC"/>
    <property type="match status" value="1"/>
</dbReference>
<evidence type="ECO:0000313" key="4">
    <source>
        <dbReference type="EMBL" id="KAA0066922.1"/>
    </source>
</evidence>
<dbReference type="AlphaFoldDB" id="A0A5D3E2U2"/>
<feature type="compositionally biased region" description="Acidic residues" evidence="2">
    <location>
        <begin position="116"/>
        <end position="132"/>
    </location>
</feature>
<keyword evidence="1" id="KW-0863">Zinc-finger</keyword>
<evidence type="ECO:0000313" key="6">
    <source>
        <dbReference type="Proteomes" id="UP000321393"/>
    </source>
</evidence>
<dbReference type="Proteomes" id="UP000321947">
    <property type="component" value="Unassembled WGS sequence"/>
</dbReference>
<proteinExistence type="predicted"/>
<evidence type="ECO:0000256" key="1">
    <source>
        <dbReference type="PROSITE-ProRule" id="PRU00047"/>
    </source>
</evidence>
<feature type="region of interest" description="Disordered" evidence="2">
    <location>
        <begin position="95"/>
        <end position="132"/>
    </location>
</feature>
<reference evidence="6 7" key="1">
    <citation type="submission" date="2019-08" db="EMBL/GenBank/DDBJ databases">
        <title>Draft genome sequences of two oriental melons (Cucumis melo L. var makuwa).</title>
        <authorList>
            <person name="Kwon S.-Y."/>
        </authorList>
    </citation>
    <scope>NUCLEOTIDE SEQUENCE [LARGE SCALE GENOMIC DNA]</scope>
    <source>
        <strain evidence="7">cv. Chang Bougi</strain>
        <strain evidence="6">cv. SW 3</strain>
        <tissue evidence="5">Leaf</tissue>
    </source>
</reference>
<protein>
    <submittedName>
        <fullName evidence="5">Polyprotein</fullName>
    </submittedName>
</protein>
<dbReference type="InterPro" id="IPR036875">
    <property type="entry name" value="Znf_CCHC_sf"/>
</dbReference>
<keyword evidence="1" id="KW-0479">Metal-binding</keyword>
<name>A0A5D3E2U2_CUCMM</name>
<dbReference type="Gene3D" id="4.10.60.10">
    <property type="entry name" value="Zinc finger, CCHC-type"/>
    <property type="match status" value="1"/>
</dbReference>
<dbReference type="EMBL" id="SSTD01000710">
    <property type="protein sequence ID" value="TYK30204.1"/>
    <property type="molecule type" value="Genomic_DNA"/>
</dbReference>
<dbReference type="Proteomes" id="UP000321393">
    <property type="component" value="Unassembled WGS sequence"/>
</dbReference>
<dbReference type="PROSITE" id="PS50158">
    <property type="entry name" value="ZF_CCHC"/>
    <property type="match status" value="1"/>
</dbReference>
<feature type="compositionally biased region" description="Acidic residues" evidence="2">
    <location>
        <begin position="95"/>
        <end position="109"/>
    </location>
</feature>
<keyword evidence="1" id="KW-0862">Zinc</keyword>
<dbReference type="SUPFAM" id="SSF57756">
    <property type="entry name" value="Retrovirus zinc finger-like domains"/>
    <property type="match status" value="1"/>
</dbReference>
<comment type="caution">
    <text evidence="5">The sequence shown here is derived from an EMBL/GenBank/DDBJ whole genome shotgun (WGS) entry which is preliminary data.</text>
</comment>
<evidence type="ECO:0000313" key="7">
    <source>
        <dbReference type="Proteomes" id="UP000321947"/>
    </source>
</evidence>
<feature type="compositionally biased region" description="Basic and acidic residues" evidence="2">
    <location>
        <begin position="8"/>
        <end position="26"/>
    </location>
</feature>
<evidence type="ECO:0000313" key="5">
    <source>
        <dbReference type="EMBL" id="TYK30204.1"/>
    </source>
</evidence>
<dbReference type="SMART" id="SM00343">
    <property type="entry name" value="ZnF_C2HC"/>
    <property type="match status" value="1"/>
</dbReference>
<evidence type="ECO:0000259" key="3">
    <source>
        <dbReference type="PROSITE" id="PS50158"/>
    </source>
</evidence>
<dbReference type="EMBL" id="SSTE01000742">
    <property type="protein sequence ID" value="KAA0066922.1"/>
    <property type="molecule type" value="Genomic_DNA"/>
</dbReference>
<dbReference type="OrthoDB" id="1735266at2759"/>
<organism evidence="5 7">
    <name type="scientific">Cucumis melo var. makuwa</name>
    <name type="common">Oriental melon</name>
    <dbReference type="NCBI Taxonomy" id="1194695"/>
    <lineage>
        <taxon>Eukaryota</taxon>
        <taxon>Viridiplantae</taxon>
        <taxon>Streptophyta</taxon>
        <taxon>Embryophyta</taxon>
        <taxon>Tracheophyta</taxon>
        <taxon>Spermatophyta</taxon>
        <taxon>Magnoliopsida</taxon>
        <taxon>eudicotyledons</taxon>
        <taxon>Gunneridae</taxon>
        <taxon>Pentapetalae</taxon>
        <taxon>rosids</taxon>
        <taxon>fabids</taxon>
        <taxon>Cucurbitales</taxon>
        <taxon>Cucurbitaceae</taxon>
        <taxon>Benincaseae</taxon>
        <taxon>Cucumis</taxon>
    </lineage>
</organism>
<accession>A0A5D3E2U2</accession>
<evidence type="ECO:0000256" key="2">
    <source>
        <dbReference type="SAM" id="MobiDB-lite"/>
    </source>
</evidence>
<feature type="domain" description="CCHC-type" evidence="3">
    <location>
        <begin position="53"/>
        <end position="67"/>
    </location>
</feature>
<feature type="region of interest" description="Disordered" evidence="2">
    <location>
        <begin position="1"/>
        <end position="40"/>
    </location>
</feature>
<gene>
    <name evidence="5" type="ORF">E5676_scaffold595G00160</name>
    <name evidence="4" type="ORF">E6C27_scaffold550G00500</name>
</gene>
<dbReference type="InterPro" id="IPR001878">
    <property type="entry name" value="Znf_CCHC"/>
</dbReference>
<dbReference type="GO" id="GO:0003676">
    <property type="term" value="F:nucleic acid binding"/>
    <property type="evidence" value="ECO:0007669"/>
    <property type="project" value="InterPro"/>
</dbReference>
<sequence>MELTTLLLEKKFDPRRSSEGVDRENHMGTPTARESTTAKAKASGNFLKKIPTCFKCNKKGHYANRCPVFKKINQIEIDKNEKQSLLKVIKAEELSSEEEEFSSEKEEDFLNAILEESSEEPSSSEDESDNEDAISCYGCINVLTST</sequence>
<dbReference type="GO" id="GO:0008270">
    <property type="term" value="F:zinc ion binding"/>
    <property type="evidence" value="ECO:0007669"/>
    <property type="project" value="UniProtKB-KW"/>
</dbReference>